<sequence>MLLSSYIVANTTLSEVQDNELSDSDNKQENVIPFDISKVQDLVIKRRKGVPKVKCIKSSHETTNIRKEKAAHLCSRYKQPNHYAKPCIANL</sequence>
<keyword evidence="2" id="KW-1185">Reference proteome</keyword>
<dbReference type="AlphaFoldDB" id="A0A8H4B2J9"/>
<accession>A0A8H4B2J9</accession>
<dbReference type="EMBL" id="WTPW01000048">
    <property type="protein sequence ID" value="KAF0554708.1"/>
    <property type="molecule type" value="Genomic_DNA"/>
</dbReference>
<evidence type="ECO:0000313" key="1">
    <source>
        <dbReference type="EMBL" id="KAF0554708.1"/>
    </source>
</evidence>
<evidence type="ECO:0000313" key="2">
    <source>
        <dbReference type="Proteomes" id="UP000439903"/>
    </source>
</evidence>
<protein>
    <submittedName>
        <fullName evidence="1">Uncharacterized protein</fullName>
    </submittedName>
</protein>
<gene>
    <name evidence="1" type="ORF">F8M41_018850</name>
</gene>
<reference evidence="1 2" key="1">
    <citation type="journal article" date="2019" name="Environ. Microbiol.">
        <title>At the nexus of three kingdoms: the genome of the mycorrhizal fungus Gigaspora margarita provides insights into plant, endobacterial and fungal interactions.</title>
        <authorList>
            <person name="Venice F."/>
            <person name="Ghignone S."/>
            <person name="Salvioli di Fossalunga A."/>
            <person name="Amselem J."/>
            <person name="Novero M."/>
            <person name="Xianan X."/>
            <person name="Sedzielewska Toro K."/>
            <person name="Morin E."/>
            <person name="Lipzen A."/>
            <person name="Grigoriev I.V."/>
            <person name="Henrissat B."/>
            <person name="Martin F.M."/>
            <person name="Bonfante P."/>
        </authorList>
    </citation>
    <scope>NUCLEOTIDE SEQUENCE [LARGE SCALE GENOMIC DNA]</scope>
    <source>
        <strain evidence="1 2">BEG34</strain>
    </source>
</reference>
<name>A0A8H4B2J9_GIGMA</name>
<organism evidence="1 2">
    <name type="scientific">Gigaspora margarita</name>
    <dbReference type="NCBI Taxonomy" id="4874"/>
    <lineage>
        <taxon>Eukaryota</taxon>
        <taxon>Fungi</taxon>
        <taxon>Fungi incertae sedis</taxon>
        <taxon>Mucoromycota</taxon>
        <taxon>Glomeromycotina</taxon>
        <taxon>Glomeromycetes</taxon>
        <taxon>Diversisporales</taxon>
        <taxon>Gigasporaceae</taxon>
        <taxon>Gigaspora</taxon>
    </lineage>
</organism>
<dbReference type="OrthoDB" id="2437546at2759"/>
<dbReference type="Proteomes" id="UP000439903">
    <property type="component" value="Unassembled WGS sequence"/>
</dbReference>
<proteinExistence type="predicted"/>
<comment type="caution">
    <text evidence="1">The sequence shown here is derived from an EMBL/GenBank/DDBJ whole genome shotgun (WGS) entry which is preliminary data.</text>
</comment>